<reference evidence="2" key="1">
    <citation type="submission" date="2022-03" db="EMBL/GenBank/DDBJ databases">
        <authorList>
            <person name="Lindestad O."/>
        </authorList>
    </citation>
    <scope>NUCLEOTIDE SEQUENCE</scope>
</reference>
<feature type="compositionally biased region" description="Basic and acidic residues" evidence="1">
    <location>
        <begin position="112"/>
        <end position="134"/>
    </location>
</feature>
<gene>
    <name evidence="2" type="primary">jg24247</name>
    <name evidence="2" type="ORF">PAEG_LOCUS110</name>
</gene>
<evidence type="ECO:0000256" key="1">
    <source>
        <dbReference type="SAM" id="MobiDB-lite"/>
    </source>
</evidence>
<organism evidence="2 3">
    <name type="scientific">Pararge aegeria aegeria</name>
    <dbReference type="NCBI Taxonomy" id="348720"/>
    <lineage>
        <taxon>Eukaryota</taxon>
        <taxon>Metazoa</taxon>
        <taxon>Ecdysozoa</taxon>
        <taxon>Arthropoda</taxon>
        <taxon>Hexapoda</taxon>
        <taxon>Insecta</taxon>
        <taxon>Pterygota</taxon>
        <taxon>Neoptera</taxon>
        <taxon>Endopterygota</taxon>
        <taxon>Lepidoptera</taxon>
        <taxon>Glossata</taxon>
        <taxon>Ditrysia</taxon>
        <taxon>Papilionoidea</taxon>
        <taxon>Nymphalidae</taxon>
        <taxon>Satyrinae</taxon>
        <taxon>Satyrini</taxon>
        <taxon>Parargina</taxon>
        <taxon>Pararge</taxon>
    </lineage>
</organism>
<feature type="compositionally biased region" description="Basic and acidic residues" evidence="1">
    <location>
        <begin position="1"/>
        <end position="25"/>
    </location>
</feature>
<dbReference type="AlphaFoldDB" id="A0A8S4QDQ9"/>
<dbReference type="Proteomes" id="UP000838756">
    <property type="component" value="Unassembled WGS sequence"/>
</dbReference>
<comment type="caution">
    <text evidence="2">The sequence shown here is derived from an EMBL/GenBank/DDBJ whole genome shotgun (WGS) entry which is preliminary data.</text>
</comment>
<feature type="region of interest" description="Disordered" evidence="1">
    <location>
        <begin position="97"/>
        <end position="134"/>
    </location>
</feature>
<feature type="region of interest" description="Disordered" evidence="1">
    <location>
        <begin position="1"/>
        <end position="33"/>
    </location>
</feature>
<name>A0A8S4QDQ9_9NEOP</name>
<accession>A0A8S4QDQ9</accession>
<keyword evidence="3" id="KW-1185">Reference proteome</keyword>
<dbReference type="EMBL" id="CAKXAJ010000361">
    <property type="protein sequence ID" value="CAH2207489.1"/>
    <property type="molecule type" value="Genomic_DNA"/>
</dbReference>
<proteinExistence type="predicted"/>
<protein>
    <submittedName>
        <fullName evidence="2">Jg24247 protein</fullName>
    </submittedName>
</protein>
<sequence length="134" mass="14628">MQDVIIKSEDHANSRRKLAEPDCRSGKTHRKESMTASCSAVTVNGEEVEFKLKLQDDITFGCSLCHKEFPAEREYDEHMDIQSLGVTLVEGVRGVEGSADEEGVWAAAGRVESTRGRDAGTGRGGRDSPSKRST</sequence>
<evidence type="ECO:0000313" key="3">
    <source>
        <dbReference type="Proteomes" id="UP000838756"/>
    </source>
</evidence>
<evidence type="ECO:0000313" key="2">
    <source>
        <dbReference type="EMBL" id="CAH2207489.1"/>
    </source>
</evidence>